<dbReference type="GO" id="GO:0005840">
    <property type="term" value="C:ribosome"/>
    <property type="evidence" value="ECO:0007669"/>
    <property type="project" value="UniProtKB-KW"/>
</dbReference>
<reference evidence="7 8" key="1">
    <citation type="submission" date="2022-04" db="EMBL/GenBank/DDBJ databases">
        <title>Gracilibacillus sp. isolated from saltern.</title>
        <authorList>
            <person name="Won M."/>
            <person name="Lee C.-M."/>
            <person name="Woen H.-Y."/>
            <person name="Kwon S.-W."/>
        </authorList>
    </citation>
    <scope>NUCLEOTIDE SEQUENCE [LARGE SCALE GENOMIC DNA]</scope>
    <source>
        <strain evidence="7 8">SSWR10-1</strain>
    </source>
</reference>
<accession>A0ABY4ET15</accession>
<dbReference type="Proteomes" id="UP000831782">
    <property type="component" value="Chromosome"/>
</dbReference>
<dbReference type="EC" id="2.1.1.-" evidence="6"/>
<evidence type="ECO:0000256" key="3">
    <source>
        <dbReference type="ARBA" id="ARBA00022603"/>
    </source>
</evidence>
<comment type="function">
    <text evidence="6">Methylates ribosomal protein L11.</text>
</comment>
<comment type="similarity">
    <text evidence="1 6">Belongs to the methyltransferase superfamily. PrmA family.</text>
</comment>
<evidence type="ECO:0000256" key="6">
    <source>
        <dbReference type="HAMAP-Rule" id="MF_00735"/>
    </source>
</evidence>
<feature type="binding site" evidence="6">
    <location>
        <position position="183"/>
    </location>
    <ligand>
        <name>S-adenosyl-L-methionine</name>
        <dbReference type="ChEBI" id="CHEBI:59789"/>
    </ligand>
</feature>
<organism evidence="7 8">
    <name type="scientific">Gracilibacillus caseinilyticus</name>
    <dbReference type="NCBI Taxonomy" id="2932256"/>
    <lineage>
        <taxon>Bacteria</taxon>
        <taxon>Bacillati</taxon>
        <taxon>Bacillota</taxon>
        <taxon>Bacilli</taxon>
        <taxon>Bacillales</taxon>
        <taxon>Bacillaceae</taxon>
        <taxon>Gracilibacillus</taxon>
    </lineage>
</organism>
<comment type="catalytic activity">
    <reaction evidence="6">
        <text>L-lysyl-[protein] + 3 S-adenosyl-L-methionine = N(6),N(6),N(6)-trimethyl-L-lysyl-[protein] + 3 S-adenosyl-L-homocysteine + 3 H(+)</text>
        <dbReference type="Rhea" id="RHEA:54192"/>
        <dbReference type="Rhea" id="RHEA-COMP:9752"/>
        <dbReference type="Rhea" id="RHEA-COMP:13826"/>
        <dbReference type="ChEBI" id="CHEBI:15378"/>
        <dbReference type="ChEBI" id="CHEBI:29969"/>
        <dbReference type="ChEBI" id="CHEBI:57856"/>
        <dbReference type="ChEBI" id="CHEBI:59789"/>
        <dbReference type="ChEBI" id="CHEBI:61961"/>
    </reaction>
</comment>
<dbReference type="NCBIfam" id="TIGR00406">
    <property type="entry name" value="prmA"/>
    <property type="match status" value="1"/>
</dbReference>
<sequence>MKWTELSIYTTNEAIEPISNIIHEAGASGVVIEDRQDLERIWEGRFGEIYDLNPDDYPEEGVRLKAYLPVNSFLGETVTEIKQAINNLLLYDIDIGLNKITLSEVNEEEWATAWKKYYKPAKISERVTITPTWEDYQPVSTDELIIELDPGMAFGTGTHPTTVLSIQALESHLQNGDTVFDVGCGSGVLSIAAALLGADKVYAYDLDEVAIQSTKLNAKVNKVDDKMQVKQNNLLQHVTGTANVIVANILAEIILRFEKDAFDRLVPGGIFITSGIIQKKKLAVKNALEEAGFEIIETNQMEDWISIIAQKPEESR</sequence>
<evidence type="ECO:0000256" key="4">
    <source>
        <dbReference type="ARBA" id="ARBA00022679"/>
    </source>
</evidence>
<proteinExistence type="inferred from homology"/>
<keyword evidence="5 6" id="KW-0949">S-adenosyl-L-methionine</keyword>
<gene>
    <name evidence="6 7" type="primary">prmA</name>
    <name evidence="7" type="ORF">MUN88_15190</name>
</gene>
<dbReference type="PANTHER" id="PTHR43648:SF1">
    <property type="entry name" value="ELECTRON TRANSFER FLAVOPROTEIN BETA SUBUNIT LYSINE METHYLTRANSFERASE"/>
    <property type="match status" value="1"/>
</dbReference>
<feature type="binding site" evidence="6">
    <location>
        <position position="162"/>
    </location>
    <ligand>
        <name>S-adenosyl-L-methionine</name>
        <dbReference type="ChEBI" id="CHEBI:59789"/>
    </ligand>
</feature>
<dbReference type="CDD" id="cd02440">
    <property type="entry name" value="AdoMet_MTases"/>
    <property type="match status" value="1"/>
</dbReference>
<keyword evidence="3 6" id="KW-0489">Methyltransferase</keyword>
<keyword evidence="7" id="KW-0687">Ribonucleoprotein</keyword>
<keyword evidence="2 6" id="KW-0963">Cytoplasm</keyword>
<name>A0ABY4ET15_9BACI</name>
<comment type="subcellular location">
    <subcellularLocation>
        <location evidence="6">Cytoplasm</location>
    </subcellularLocation>
</comment>
<feature type="binding site" evidence="6">
    <location>
        <position position="248"/>
    </location>
    <ligand>
        <name>S-adenosyl-L-methionine</name>
        <dbReference type="ChEBI" id="CHEBI:59789"/>
    </ligand>
</feature>
<dbReference type="PANTHER" id="PTHR43648">
    <property type="entry name" value="ELECTRON TRANSFER FLAVOPROTEIN BETA SUBUNIT LYSINE METHYLTRANSFERASE"/>
    <property type="match status" value="1"/>
</dbReference>
<dbReference type="RefSeq" id="WP_244716503.1">
    <property type="nucleotide sequence ID" value="NZ_CP095072.1"/>
</dbReference>
<dbReference type="GO" id="GO:0032259">
    <property type="term" value="P:methylation"/>
    <property type="evidence" value="ECO:0007669"/>
    <property type="project" value="UniProtKB-KW"/>
</dbReference>
<dbReference type="EMBL" id="CP095072">
    <property type="protein sequence ID" value="UOQ47404.1"/>
    <property type="molecule type" value="Genomic_DNA"/>
</dbReference>
<evidence type="ECO:0000313" key="7">
    <source>
        <dbReference type="EMBL" id="UOQ47404.1"/>
    </source>
</evidence>
<keyword evidence="7" id="KW-0689">Ribosomal protein</keyword>
<evidence type="ECO:0000256" key="5">
    <source>
        <dbReference type="ARBA" id="ARBA00022691"/>
    </source>
</evidence>
<keyword evidence="4 6" id="KW-0808">Transferase</keyword>
<feature type="binding site" evidence="6">
    <location>
        <position position="205"/>
    </location>
    <ligand>
        <name>S-adenosyl-L-methionine</name>
        <dbReference type="ChEBI" id="CHEBI:59789"/>
    </ligand>
</feature>
<evidence type="ECO:0000256" key="1">
    <source>
        <dbReference type="ARBA" id="ARBA00009741"/>
    </source>
</evidence>
<evidence type="ECO:0000313" key="8">
    <source>
        <dbReference type="Proteomes" id="UP000831782"/>
    </source>
</evidence>
<dbReference type="PIRSF" id="PIRSF000401">
    <property type="entry name" value="RPL11_MTase"/>
    <property type="match status" value="1"/>
</dbReference>
<protein>
    <recommendedName>
        <fullName evidence="6">Ribosomal protein L11 methyltransferase</fullName>
        <shortName evidence="6">L11 Mtase</shortName>
        <ecNumber evidence="6">2.1.1.-</ecNumber>
    </recommendedName>
</protein>
<dbReference type="Pfam" id="PF06325">
    <property type="entry name" value="PrmA"/>
    <property type="match status" value="1"/>
</dbReference>
<dbReference type="HAMAP" id="MF_00735">
    <property type="entry name" value="Methyltr_PrmA"/>
    <property type="match status" value="1"/>
</dbReference>
<dbReference type="InterPro" id="IPR029063">
    <property type="entry name" value="SAM-dependent_MTases_sf"/>
</dbReference>
<dbReference type="SUPFAM" id="SSF53335">
    <property type="entry name" value="S-adenosyl-L-methionine-dependent methyltransferases"/>
    <property type="match status" value="1"/>
</dbReference>
<dbReference type="GO" id="GO:0008168">
    <property type="term" value="F:methyltransferase activity"/>
    <property type="evidence" value="ECO:0007669"/>
    <property type="project" value="UniProtKB-KW"/>
</dbReference>
<evidence type="ECO:0000256" key="2">
    <source>
        <dbReference type="ARBA" id="ARBA00022490"/>
    </source>
</evidence>
<dbReference type="InterPro" id="IPR004498">
    <property type="entry name" value="Ribosomal_PrmA_MeTrfase"/>
</dbReference>
<dbReference type="Gene3D" id="3.40.50.150">
    <property type="entry name" value="Vaccinia Virus protein VP39"/>
    <property type="match status" value="1"/>
</dbReference>
<keyword evidence="8" id="KW-1185">Reference proteome</keyword>
<dbReference type="InterPro" id="IPR050078">
    <property type="entry name" value="Ribosomal_L11_MeTrfase_PrmA"/>
</dbReference>